<dbReference type="Gene3D" id="3.30.1330.30">
    <property type="match status" value="1"/>
</dbReference>
<gene>
    <name evidence="5" type="primary">rpl30e</name>
    <name evidence="7" type="ORF">MBORA_05450</name>
</gene>
<dbReference type="HAMAP" id="MF_00481">
    <property type="entry name" value="Ribosomal_eL30"/>
    <property type="match status" value="1"/>
</dbReference>
<dbReference type="STRING" id="66851.MBORA_05450"/>
<organism evidence="7 8">
    <name type="scientific">Methanobrevibacter oralis</name>
    <dbReference type="NCBI Taxonomy" id="66851"/>
    <lineage>
        <taxon>Archaea</taxon>
        <taxon>Methanobacteriati</taxon>
        <taxon>Methanobacteriota</taxon>
        <taxon>Methanomada group</taxon>
        <taxon>Methanobacteria</taxon>
        <taxon>Methanobacteriales</taxon>
        <taxon>Methanobacteriaceae</taxon>
        <taxon>Methanobrevibacter</taxon>
    </lineage>
</organism>
<dbReference type="GO" id="GO:0006412">
    <property type="term" value="P:translation"/>
    <property type="evidence" value="ECO:0007669"/>
    <property type="project" value="UniProtKB-UniRule"/>
</dbReference>
<evidence type="ECO:0000259" key="6">
    <source>
        <dbReference type="Pfam" id="PF01248"/>
    </source>
</evidence>
<evidence type="ECO:0000256" key="4">
    <source>
        <dbReference type="ARBA" id="ARBA00035231"/>
    </source>
</evidence>
<sequence>MDVDRNIRVAVDTGDVTLGSEKSIQSLKLGKGQLVVVANNAPKEIVEDVKYYSNLSEIPSLTFDGTSVDLGSVCGKPFTVATLIINDPGDSTILDDLR</sequence>
<protein>
    <recommendedName>
        <fullName evidence="4 5">Large ribosomal subunit protein eL30</fullName>
    </recommendedName>
</protein>
<evidence type="ECO:0000256" key="1">
    <source>
        <dbReference type="ARBA" id="ARBA00007326"/>
    </source>
</evidence>
<dbReference type="GO" id="GO:0022625">
    <property type="term" value="C:cytosolic large ribosomal subunit"/>
    <property type="evidence" value="ECO:0007669"/>
    <property type="project" value="InterPro"/>
</dbReference>
<dbReference type="PATRIC" id="fig|66851.6.peg.609"/>
<evidence type="ECO:0000256" key="2">
    <source>
        <dbReference type="ARBA" id="ARBA00022980"/>
    </source>
</evidence>
<proteinExistence type="inferred from homology"/>
<dbReference type="InterPro" id="IPR004038">
    <property type="entry name" value="Ribosomal_eL8/eL30/eS12/Gad45"/>
</dbReference>
<dbReference type="InterPro" id="IPR022991">
    <property type="entry name" value="Ribosomal_eL30_CS"/>
</dbReference>
<keyword evidence="8" id="KW-1185">Reference proteome</keyword>
<dbReference type="NCBIfam" id="NF002172">
    <property type="entry name" value="PRK01018.1"/>
    <property type="match status" value="1"/>
</dbReference>
<dbReference type="GO" id="GO:0003723">
    <property type="term" value="F:RNA binding"/>
    <property type="evidence" value="ECO:0007669"/>
    <property type="project" value="InterPro"/>
</dbReference>
<dbReference type="PROSITE" id="PS00993">
    <property type="entry name" value="RIBOSOMAL_L30E_2"/>
    <property type="match status" value="1"/>
</dbReference>
<dbReference type="InterPro" id="IPR029064">
    <property type="entry name" value="Ribosomal_eL30-like_sf"/>
</dbReference>
<dbReference type="GO" id="GO:0003735">
    <property type="term" value="F:structural constituent of ribosome"/>
    <property type="evidence" value="ECO:0007669"/>
    <property type="project" value="InterPro"/>
</dbReference>
<keyword evidence="3 5" id="KW-0687">Ribonucleoprotein</keyword>
<dbReference type="InterPro" id="IPR039109">
    <property type="entry name" value="Ribosomal_eL30-like"/>
</dbReference>
<name>A0A166BPA3_METOA</name>
<dbReference type="AlphaFoldDB" id="A0A166BPA3"/>
<evidence type="ECO:0000256" key="5">
    <source>
        <dbReference type="HAMAP-Rule" id="MF_00481"/>
    </source>
</evidence>
<dbReference type="PANTHER" id="PTHR11449">
    <property type="entry name" value="RIBOSOMAL PROTEIN L30"/>
    <property type="match status" value="1"/>
</dbReference>
<feature type="domain" description="Ribosomal protein eL8/eL30/eS12/Gadd45" evidence="6">
    <location>
        <begin position="2"/>
        <end position="94"/>
    </location>
</feature>
<dbReference type="Pfam" id="PF01248">
    <property type="entry name" value="Ribosomal_L7Ae"/>
    <property type="match status" value="1"/>
</dbReference>
<comment type="similarity">
    <text evidence="1 5">Belongs to the eukaryotic ribosomal protein eL30 family.</text>
</comment>
<evidence type="ECO:0000313" key="7">
    <source>
        <dbReference type="EMBL" id="KZX13634.1"/>
    </source>
</evidence>
<evidence type="ECO:0000313" key="8">
    <source>
        <dbReference type="Proteomes" id="UP000077428"/>
    </source>
</evidence>
<comment type="caution">
    <text evidence="7">The sequence shown here is derived from an EMBL/GenBank/DDBJ whole genome shotgun (WGS) entry which is preliminary data.</text>
</comment>
<dbReference type="EMBL" id="LWMU01000048">
    <property type="protein sequence ID" value="KZX13634.1"/>
    <property type="molecule type" value="Genomic_DNA"/>
</dbReference>
<accession>A0A166BPA3</accession>
<dbReference type="InterPro" id="IPR000231">
    <property type="entry name" value="Ribosomal_eL30"/>
</dbReference>
<evidence type="ECO:0000256" key="3">
    <source>
        <dbReference type="ARBA" id="ARBA00023274"/>
    </source>
</evidence>
<dbReference type="Proteomes" id="UP000077428">
    <property type="component" value="Unassembled WGS sequence"/>
</dbReference>
<reference evidence="8" key="1">
    <citation type="journal article" date="2016" name="Genome Announc.">
        <title>Draft Genome Sequences of Methanobrevibacter curvatus DSM11111, Methanobrevibacter cuticularis DSM11139, Methanobrevibacter filiformis DSM11501, and Methanobrevibacter oralis DSM7256.</title>
        <authorList>
            <person name="Poehlein A."/>
            <person name="Seedorf H."/>
        </authorList>
    </citation>
    <scope>NUCLEOTIDE SEQUENCE [LARGE SCALE GENOMIC DNA]</scope>
    <source>
        <strain evidence="8">DSM 7256 / JCM 30027 / ZR</strain>
    </source>
</reference>
<keyword evidence="2 5" id="KW-0689">Ribosomal protein</keyword>
<dbReference type="SUPFAM" id="SSF55315">
    <property type="entry name" value="L30e-like"/>
    <property type="match status" value="1"/>
</dbReference>